<evidence type="ECO:0000313" key="9">
    <source>
        <dbReference type="Proteomes" id="UP000504606"/>
    </source>
</evidence>
<evidence type="ECO:0000256" key="2">
    <source>
        <dbReference type="ARBA" id="ARBA00022737"/>
    </source>
</evidence>
<evidence type="ECO:0000313" key="10">
    <source>
        <dbReference type="RefSeq" id="XP_052132840.1"/>
    </source>
</evidence>
<evidence type="ECO:0000256" key="6">
    <source>
        <dbReference type="PROSITE-ProRule" id="PRU00042"/>
    </source>
</evidence>
<dbReference type="GO" id="GO:0008270">
    <property type="term" value="F:zinc ion binding"/>
    <property type="evidence" value="ECO:0007669"/>
    <property type="project" value="UniProtKB-KW"/>
</dbReference>
<keyword evidence="2" id="KW-0677">Repeat</keyword>
<evidence type="ECO:0000256" key="5">
    <source>
        <dbReference type="ARBA" id="ARBA00023242"/>
    </source>
</evidence>
<gene>
    <name evidence="10" type="primary">LOC127748680</name>
</gene>
<reference evidence="10" key="1">
    <citation type="submission" date="2025-08" db="UniProtKB">
        <authorList>
            <consortium name="RefSeq"/>
        </authorList>
    </citation>
    <scope>IDENTIFICATION</scope>
    <source>
        <tissue evidence="10">Whole organism</tissue>
    </source>
</reference>
<keyword evidence="1" id="KW-0479">Metal-binding</keyword>
<dbReference type="KEGG" id="foc:127748680"/>
<keyword evidence="3 6" id="KW-0863">Zinc-finger</keyword>
<dbReference type="PROSITE" id="PS50157">
    <property type="entry name" value="ZINC_FINGER_C2H2_2"/>
    <property type="match status" value="5"/>
</dbReference>
<dbReference type="RefSeq" id="XP_052132840.1">
    <property type="nucleotide sequence ID" value="XM_052276880.1"/>
</dbReference>
<dbReference type="SMART" id="SM00355">
    <property type="entry name" value="ZnF_C2H2"/>
    <property type="match status" value="6"/>
</dbReference>
<feature type="compositionally biased region" description="Acidic residues" evidence="7">
    <location>
        <begin position="75"/>
        <end position="86"/>
    </location>
</feature>
<proteinExistence type="predicted"/>
<dbReference type="InterPro" id="IPR013087">
    <property type="entry name" value="Znf_C2H2_type"/>
</dbReference>
<dbReference type="GO" id="GO:0000981">
    <property type="term" value="F:DNA-binding transcription factor activity, RNA polymerase II-specific"/>
    <property type="evidence" value="ECO:0007669"/>
    <property type="project" value="TreeGrafter"/>
</dbReference>
<feature type="non-terminal residue" evidence="10">
    <location>
        <position position="277"/>
    </location>
</feature>
<evidence type="ECO:0000256" key="7">
    <source>
        <dbReference type="SAM" id="MobiDB-lite"/>
    </source>
</evidence>
<dbReference type="SUPFAM" id="SSF57667">
    <property type="entry name" value="beta-beta-alpha zinc fingers"/>
    <property type="match status" value="3"/>
</dbReference>
<dbReference type="Pfam" id="PF00096">
    <property type="entry name" value="zf-C2H2"/>
    <property type="match status" value="5"/>
</dbReference>
<dbReference type="FunFam" id="3.30.160.60:FF:000180">
    <property type="entry name" value="Zinc finger protein 689"/>
    <property type="match status" value="1"/>
</dbReference>
<protein>
    <submittedName>
        <fullName evidence="10">Zinc finger protein 436-like</fullName>
    </submittedName>
</protein>
<feature type="compositionally biased region" description="Basic and acidic residues" evidence="7">
    <location>
        <begin position="87"/>
        <end position="103"/>
    </location>
</feature>
<evidence type="ECO:0000256" key="1">
    <source>
        <dbReference type="ARBA" id="ARBA00022723"/>
    </source>
</evidence>
<dbReference type="GeneID" id="127748680"/>
<feature type="domain" description="C2H2-type" evidence="8">
    <location>
        <begin position="258"/>
        <end position="277"/>
    </location>
</feature>
<dbReference type="GO" id="GO:0005634">
    <property type="term" value="C:nucleus"/>
    <property type="evidence" value="ECO:0007669"/>
    <property type="project" value="UniProtKB-ARBA"/>
</dbReference>
<keyword evidence="4" id="KW-0862">Zinc</keyword>
<feature type="domain" description="C2H2-type" evidence="8">
    <location>
        <begin position="230"/>
        <end position="257"/>
    </location>
</feature>
<evidence type="ECO:0000256" key="4">
    <source>
        <dbReference type="ARBA" id="ARBA00022833"/>
    </source>
</evidence>
<dbReference type="InterPro" id="IPR036236">
    <property type="entry name" value="Znf_C2H2_sf"/>
</dbReference>
<dbReference type="PROSITE" id="PS00028">
    <property type="entry name" value="ZINC_FINGER_C2H2_1"/>
    <property type="match status" value="4"/>
</dbReference>
<accession>A0A9C6XVV9</accession>
<dbReference type="Gene3D" id="3.30.160.60">
    <property type="entry name" value="Classic Zinc Finger"/>
    <property type="match status" value="6"/>
</dbReference>
<sequence length="277" mass="31498">MCMRVAVGRGRGQATWQPAGLTLLCLTGEAAEPCSDELQLLVVDTYSLRDVPPSEEAGKHDKLQVSGGAAREEAAGSEEERDEDEDAHPAHEEDGHGDHHESDPGFENSKVKKRHANCKCDVCGKTLSGSNSLKRHLMVHSGERPYPCNVCPKTFRRKHHLDAHVVSLHSGKKTYQCDKSRRSVRISNFARHQGVHTGERPFECKICKRRFSLNIQLNRHRRVHTGERPYECKTCKRRFARKMTLVSHMRLHTGERPYACNTCRKRFTQKCALVRHM</sequence>
<dbReference type="AlphaFoldDB" id="A0A9C6XVV9"/>
<evidence type="ECO:0000259" key="8">
    <source>
        <dbReference type="PROSITE" id="PS50157"/>
    </source>
</evidence>
<dbReference type="PANTHER" id="PTHR23235">
    <property type="entry name" value="KRUEPPEL-LIKE TRANSCRIPTION FACTOR"/>
    <property type="match status" value="1"/>
</dbReference>
<feature type="domain" description="C2H2-type" evidence="8">
    <location>
        <begin position="146"/>
        <end position="174"/>
    </location>
</feature>
<dbReference type="GO" id="GO:0000978">
    <property type="term" value="F:RNA polymerase II cis-regulatory region sequence-specific DNA binding"/>
    <property type="evidence" value="ECO:0007669"/>
    <property type="project" value="TreeGrafter"/>
</dbReference>
<keyword evidence="9" id="KW-1185">Reference proteome</keyword>
<feature type="region of interest" description="Disordered" evidence="7">
    <location>
        <begin position="51"/>
        <end position="110"/>
    </location>
</feature>
<organism evidence="9 10">
    <name type="scientific">Frankliniella occidentalis</name>
    <name type="common">Western flower thrips</name>
    <name type="synonym">Euthrips occidentalis</name>
    <dbReference type="NCBI Taxonomy" id="133901"/>
    <lineage>
        <taxon>Eukaryota</taxon>
        <taxon>Metazoa</taxon>
        <taxon>Ecdysozoa</taxon>
        <taxon>Arthropoda</taxon>
        <taxon>Hexapoda</taxon>
        <taxon>Insecta</taxon>
        <taxon>Pterygota</taxon>
        <taxon>Neoptera</taxon>
        <taxon>Paraneoptera</taxon>
        <taxon>Thysanoptera</taxon>
        <taxon>Terebrantia</taxon>
        <taxon>Thripoidea</taxon>
        <taxon>Thripidae</taxon>
        <taxon>Frankliniella</taxon>
    </lineage>
</organism>
<dbReference type="Proteomes" id="UP000504606">
    <property type="component" value="Unplaced"/>
</dbReference>
<dbReference type="FunFam" id="3.30.160.60:FF:000446">
    <property type="entry name" value="Zinc finger protein"/>
    <property type="match status" value="2"/>
</dbReference>
<dbReference type="FunFam" id="3.30.160.60:FF:002343">
    <property type="entry name" value="Zinc finger protein 33A"/>
    <property type="match status" value="1"/>
</dbReference>
<dbReference type="OrthoDB" id="6077919at2759"/>
<keyword evidence="5" id="KW-0539">Nucleus</keyword>
<feature type="domain" description="C2H2-type" evidence="8">
    <location>
        <begin position="118"/>
        <end position="145"/>
    </location>
</feature>
<dbReference type="FunFam" id="3.30.160.60:FF:000065">
    <property type="entry name" value="B-cell CLL/lymphoma 6, member B"/>
    <property type="match status" value="1"/>
</dbReference>
<evidence type="ECO:0000256" key="3">
    <source>
        <dbReference type="ARBA" id="ARBA00022771"/>
    </source>
</evidence>
<name>A0A9C6XVV9_FRAOC</name>
<dbReference type="PANTHER" id="PTHR23235:SF142">
    <property type="entry name" value="ZINC FINGER PROTEIN 384"/>
    <property type="match status" value="1"/>
</dbReference>
<feature type="domain" description="C2H2-type" evidence="8">
    <location>
        <begin position="202"/>
        <end position="229"/>
    </location>
</feature>